<evidence type="ECO:0000256" key="1">
    <source>
        <dbReference type="SAM" id="Coils"/>
    </source>
</evidence>
<feature type="coiled-coil region" evidence="1">
    <location>
        <begin position="62"/>
        <end position="89"/>
    </location>
</feature>
<dbReference type="Proteomes" id="UP001254257">
    <property type="component" value="Unassembled WGS sequence"/>
</dbReference>
<dbReference type="EMBL" id="JAWDID010000033">
    <property type="protein sequence ID" value="MDU0342074.1"/>
    <property type="molecule type" value="Genomic_DNA"/>
</dbReference>
<comment type="caution">
    <text evidence="2">The sequence shown here is derived from an EMBL/GenBank/DDBJ whole genome shotgun (WGS) entry which is preliminary data.</text>
</comment>
<gene>
    <name evidence="2" type="ORF">RKE40_19435</name>
</gene>
<evidence type="ECO:0000313" key="3">
    <source>
        <dbReference type="Proteomes" id="UP001254257"/>
    </source>
</evidence>
<name>A0ABU3SBA3_9HYPH</name>
<proteinExistence type="predicted"/>
<sequence>MERITAMIRAWEGRLTWDALCEAVERETKAGYTRQALNRYVEIKAAYSAYNDNPTPGDGKHLSASSRKILKLERRVAELEAVRSLLLEKFARWAFNASTRGLDEDFLDRPLSPINRAGNR</sequence>
<dbReference type="RefSeq" id="WP_316019870.1">
    <property type="nucleotide sequence ID" value="NZ_JAWDID010000033.1"/>
</dbReference>
<protein>
    <recommendedName>
        <fullName evidence="4">Transposase</fullName>
    </recommendedName>
</protein>
<accession>A0ABU3SBA3</accession>
<evidence type="ECO:0000313" key="2">
    <source>
        <dbReference type="EMBL" id="MDU0342074.1"/>
    </source>
</evidence>
<reference evidence="2 3" key="1">
    <citation type="submission" date="2023-09" db="EMBL/GenBank/DDBJ databases">
        <title>Whole genome shotgun sequencing (WGS) of Bosea sp. ZW T0_25, isolated from stored onions (Allium cepa).</title>
        <authorList>
            <person name="Stoll D.A."/>
            <person name="Huch M."/>
        </authorList>
    </citation>
    <scope>NUCLEOTIDE SEQUENCE [LARGE SCALE GENOMIC DNA]</scope>
    <source>
        <strain evidence="2 3">ZW T0_25</strain>
    </source>
</reference>
<organism evidence="2 3">
    <name type="scientific">Bosea rubneri</name>
    <dbReference type="NCBI Taxonomy" id="3075434"/>
    <lineage>
        <taxon>Bacteria</taxon>
        <taxon>Pseudomonadati</taxon>
        <taxon>Pseudomonadota</taxon>
        <taxon>Alphaproteobacteria</taxon>
        <taxon>Hyphomicrobiales</taxon>
        <taxon>Boseaceae</taxon>
        <taxon>Bosea</taxon>
    </lineage>
</organism>
<keyword evidence="1" id="KW-0175">Coiled coil</keyword>
<evidence type="ECO:0008006" key="4">
    <source>
        <dbReference type="Google" id="ProtNLM"/>
    </source>
</evidence>
<keyword evidence="3" id="KW-1185">Reference proteome</keyword>